<gene>
    <name evidence="2" type="ORF">SAMN05660429_00250</name>
</gene>
<proteinExistence type="predicted"/>
<sequence>MNKLIRSIGLKLKLIEKEKLPVLWFSRVVNLGDVLNVYLVEKISDENVIPFDPQTFQEKNYFVIGSVLSQANTHSIVWGSGYMFASGGLKAAPAKICAVRGPKTRDRLLREKIDCPEIYGDPALLLPKFYQPKQTKQYKLGVIPHYVDKNSPWVENLSKNAAVNIIDIQTDDVEKFVDELAKCERIVSSSLHGVIIADAYDIPSLWVELSNKVAGNGFKFEDYFMSVGRDKEKSKLDINISNLDEIIDSFYDYKIDIDLDKLLNACPFG</sequence>
<reference evidence="2 3" key="1">
    <citation type="submission" date="2016-10" db="EMBL/GenBank/DDBJ databases">
        <authorList>
            <person name="de Groot N.N."/>
        </authorList>
    </citation>
    <scope>NUCLEOTIDE SEQUENCE [LARGE SCALE GENOMIC DNA]</scope>
    <source>
        <strain evidence="2 3">DSM 19706</strain>
    </source>
</reference>
<keyword evidence="2" id="KW-0808">Transferase</keyword>
<dbReference type="Pfam" id="PF04230">
    <property type="entry name" value="PS_pyruv_trans"/>
    <property type="match status" value="1"/>
</dbReference>
<feature type="domain" description="Polysaccharide pyruvyl transferase" evidence="1">
    <location>
        <begin position="94"/>
        <end position="210"/>
    </location>
</feature>
<dbReference type="GO" id="GO:0016740">
    <property type="term" value="F:transferase activity"/>
    <property type="evidence" value="ECO:0007669"/>
    <property type="project" value="UniProtKB-KW"/>
</dbReference>
<dbReference type="EMBL" id="FOHK01000001">
    <property type="protein sequence ID" value="SES69236.1"/>
    <property type="molecule type" value="Genomic_DNA"/>
</dbReference>
<name>A0A1H9YKV8_THASX</name>
<dbReference type="OrthoDB" id="9803627at2"/>
<dbReference type="STRING" id="349064.SAMN05660429_00250"/>
<dbReference type="RefSeq" id="WP_093326989.1">
    <property type="nucleotide sequence ID" value="NZ_AP027363.1"/>
</dbReference>
<accession>A0A1H9YKV8</accession>
<keyword evidence="3" id="KW-1185">Reference proteome</keyword>
<evidence type="ECO:0000259" key="1">
    <source>
        <dbReference type="Pfam" id="PF04230"/>
    </source>
</evidence>
<dbReference type="AlphaFoldDB" id="A0A1H9YKV8"/>
<protein>
    <submittedName>
        <fullName evidence="2">Polysaccharide pyruvyl transferase</fullName>
    </submittedName>
</protein>
<evidence type="ECO:0000313" key="3">
    <source>
        <dbReference type="Proteomes" id="UP000199308"/>
    </source>
</evidence>
<evidence type="ECO:0000313" key="2">
    <source>
        <dbReference type="EMBL" id="SES69236.1"/>
    </source>
</evidence>
<dbReference type="InterPro" id="IPR007345">
    <property type="entry name" value="Polysacch_pyruvyl_Trfase"/>
</dbReference>
<organism evidence="2 3">
    <name type="scientific">Thalassotalea agarivorans</name>
    <name type="common">Thalassomonas agarivorans</name>
    <dbReference type="NCBI Taxonomy" id="349064"/>
    <lineage>
        <taxon>Bacteria</taxon>
        <taxon>Pseudomonadati</taxon>
        <taxon>Pseudomonadota</taxon>
        <taxon>Gammaproteobacteria</taxon>
        <taxon>Alteromonadales</taxon>
        <taxon>Colwelliaceae</taxon>
        <taxon>Thalassotalea</taxon>
    </lineage>
</organism>
<dbReference type="Proteomes" id="UP000199308">
    <property type="component" value="Unassembled WGS sequence"/>
</dbReference>